<evidence type="ECO:0000256" key="4">
    <source>
        <dbReference type="ARBA" id="ARBA00022692"/>
    </source>
</evidence>
<proteinExistence type="inferred from homology"/>
<evidence type="ECO:0000313" key="11">
    <source>
        <dbReference type="EMBL" id="KAJ9639168.1"/>
    </source>
</evidence>
<feature type="transmembrane region" description="Helical" evidence="9">
    <location>
        <begin position="332"/>
        <end position="353"/>
    </location>
</feature>
<feature type="transmembrane region" description="Helical" evidence="9">
    <location>
        <begin position="400"/>
        <end position="422"/>
    </location>
</feature>
<keyword evidence="6 9" id="KW-0472">Membrane</keyword>
<evidence type="ECO:0000256" key="7">
    <source>
        <dbReference type="RuleBase" id="RU003346"/>
    </source>
</evidence>
<dbReference type="Gene3D" id="1.20.1250.20">
    <property type="entry name" value="MFS general substrate transporter like domains"/>
    <property type="match status" value="1"/>
</dbReference>
<organism evidence="11 12">
    <name type="scientific">Knufia peltigerae</name>
    <dbReference type="NCBI Taxonomy" id="1002370"/>
    <lineage>
        <taxon>Eukaryota</taxon>
        <taxon>Fungi</taxon>
        <taxon>Dikarya</taxon>
        <taxon>Ascomycota</taxon>
        <taxon>Pezizomycotina</taxon>
        <taxon>Eurotiomycetes</taxon>
        <taxon>Chaetothyriomycetidae</taxon>
        <taxon>Chaetothyriales</taxon>
        <taxon>Trichomeriaceae</taxon>
        <taxon>Knufia</taxon>
    </lineage>
</organism>
<dbReference type="PROSITE" id="PS51257">
    <property type="entry name" value="PROKAR_LIPOPROTEIN"/>
    <property type="match status" value="1"/>
</dbReference>
<keyword evidence="5 9" id="KW-1133">Transmembrane helix</keyword>
<protein>
    <recommendedName>
        <fullName evidence="10">Major facilitator superfamily (MFS) profile domain-containing protein</fullName>
    </recommendedName>
</protein>
<gene>
    <name evidence="11" type="ORF">H2204_003778</name>
</gene>
<dbReference type="InterPro" id="IPR005828">
    <property type="entry name" value="MFS_sugar_transport-like"/>
</dbReference>
<dbReference type="AlphaFoldDB" id="A0AA39CZ25"/>
<feature type="transmembrane region" description="Helical" evidence="9">
    <location>
        <begin position="434"/>
        <end position="451"/>
    </location>
</feature>
<dbReference type="PRINTS" id="PR00171">
    <property type="entry name" value="SUGRTRNSPORT"/>
</dbReference>
<evidence type="ECO:0000256" key="3">
    <source>
        <dbReference type="ARBA" id="ARBA00022448"/>
    </source>
</evidence>
<feature type="transmembrane region" description="Helical" evidence="9">
    <location>
        <begin position="119"/>
        <end position="137"/>
    </location>
</feature>
<evidence type="ECO:0000313" key="12">
    <source>
        <dbReference type="Proteomes" id="UP001172681"/>
    </source>
</evidence>
<reference evidence="11" key="1">
    <citation type="submission" date="2022-10" db="EMBL/GenBank/DDBJ databases">
        <title>Culturing micro-colonial fungi from biological soil crusts in the Mojave desert and describing Neophaeococcomyces mojavensis, and introducing the new genera and species Taxawa tesnikishii.</title>
        <authorList>
            <person name="Kurbessoian T."/>
            <person name="Stajich J.E."/>
        </authorList>
    </citation>
    <scope>NUCLEOTIDE SEQUENCE</scope>
    <source>
        <strain evidence="11">TK_35</strain>
    </source>
</reference>
<dbReference type="InterPro" id="IPR003663">
    <property type="entry name" value="Sugar/inositol_transpt"/>
</dbReference>
<keyword evidence="4 9" id="KW-0812">Transmembrane</keyword>
<dbReference type="InterPro" id="IPR036259">
    <property type="entry name" value="MFS_trans_sf"/>
</dbReference>
<feature type="transmembrane region" description="Helical" evidence="9">
    <location>
        <begin position="178"/>
        <end position="200"/>
    </location>
</feature>
<dbReference type="Pfam" id="PF00083">
    <property type="entry name" value="Sugar_tr"/>
    <property type="match status" value="1"/>
</dbReference>
<feature type="compositionally biased region" description="Basic and acidic residues" evidence="8">
    <location>
        <begin position="494"/>
        <end position="526"/>
    </location>
</feature>
<name>A0AA39CZ25_9EURO</name>
<feature type="domain" description="Major facilitator superfamily (MFS) profile" evidence="10">
    <location>
        <begin position="12"/>
        <end position="455"/>
    </location>
</feature>
<evidence type="ECO:0000256" key="1">
    <source>
        <dbReference type="ARBA" id="ARBA00004141"/>
    </source>
</evidence>
<comment type="similarity">
    <text evidence="2 7">Belongs to the major facilitator superfamily. Sugar transporter (TC 2.A.1.1) family.</text>
</comment>
<feature type="transmembrane region" description="Helical" evidence="9">
    <location>
        <begin position="303"/>
        <end position="325"/>
    </location>
</feature>
<dbReference type="GO" id="GO:0016020">
    <property type="term" value="C:membrane"/>
    <property type="evidence" value="ECO:0007669"/>
    <property type="project" value="UniProtKB-SubCell"/>
</dbReference>
<dbReference type="PANTHER" id="PTHR48022:SF77">
    <property type="entry name" value="MAJOR FACILITATOR SUPERFAMILY (MFS) PROFILE DOMAIN-CONTAINING PROTEIN"/>
    <property type="match status" value="1"/>
</dbReference>
<dbReference type="FunFam" id="1.20.1250.20:FF:000078">
    <property type="entry name" value="MFS maltose transporter, putative"/>
    <property type="match status" value="1"/>
</dbReference>
<evidence type="ECO:0000256" key="6">
    <source>
        <dbReference type="ARBA" id="ARBA00023136"/>
    </source>
</evidence>
<feature type="region of interest" description="Disordered" evidence="8">
    <location>
        <begin position="484"/>
        <end position="526"/>
    </location>
</feature>
<dbReference type="GO" id="GO:0005351">
    <property type="term" value="F:carbohydrate:proton symporter activity"/>
    <property type="evidence" value="ECO:0007669"/>
    <property type="project" value="TreeGrafter"/>
</dbReference>
<sequence length="526" mass="58390">MFNIKYPWAWTFCAFAALGACLYGYDGVYFNGVSTLDVFIEHFGTTNADGEKVITPSQLSIMTSMINVGELVGSLTAAPLNDYFGRKGVLFIGSIVTIVGVVLQLSTESNQKYMTAGRAILGYGVGAFSSTSPLYIAEIAPTAIRGPLLMCWQLTLSVSQIIAAAINRGMENNHTSLAYRLPIALQLLFPGLVLALIWFVPETPRWLVRKNRDAQAERALKLVHREDKNYDTKADIATLRHNVDKEDELASQSSWASLVTDPVERRKLIYSAGALIAQQINGIQWFYYFGTVFSKAIGLKDPFLMTLIVFIIQVFVVFAAVLCANKIPRRPLLLITTSIMTVSIFIVGCLGIPGGDVSKTFGKVIISFVIIEIVAFNFAWGPLGWTMASEMAVGRNRNKIYALAVASFWITVWATVFTLPYLYYSANLGPKTGFIYTGLCFVSLSYVYFCVGEVTGRSMEEIEDFFNRGIPAKKWAEQPRMELDHEHRRVKASLSKEDHGMIERTVGDEEKAPVTTHQEQDARSSV</sequence>
<accession>A0AA39CZ25</accession>
<evidence type="ECO:0000256" key="8">
    <source>
        <dbReference type="SAM" id="MobiDB-lite"/>
    </source>
</evidence>
<dbReference type="SUPFAM" id="SSF103473">
    <property type="entry name" value="MFS general substrate transporter"/>
    <property type="match status" value="1"/>
</dbReference>
<dbReference type="NCBIfam" id="TIGR00879">
    <property type="entry name" value="SP"/>
    <property type="match status" value="1"/>
</dbReference>
<dbReference type="PANTHER" id="PTHR48022">
    <property type="entry name" value="PLASTIDIC GLUCOSE TRANSPORTER 4"/>
    <property type="match status" value="1"/>
</dbReference>
<evidence type="ECO:0000256" key="9">
    <source>
        <dbReference type="SAM" id="Phobius"/>
    </source>
</evidence>
<dbReference type="PROSITE" id="PS50850">
    <property type="entry name" value="MFS"/>
    <property type="match status" value="1"/>
</dbReference>
<evidence type="ECO:0000256" key="5">
    <source>
        <dbReference type="ARBA" id="ARBA00022989"/>
    </source>
</evidence>
<evidence type="ECO:0000256" key="2">
    <source>
        <dbReference type="ARBA" id="ARBA00010992"/>
    </source>
</evidence>
<dbReference type="InterPro" id="IPR050360">
    <property type="entry name" value="MFS_Sugar_Transporters"/>
</dbReference>
<dbReference type="InterPro" id="IPR020846">
    <property type="entry name" value="MFS_dom"/>
</dbReference>
<dbReference type="EMBL" id="JAPDRN010000018">
    <property type="protein sequence ID" value="KAJ9639168.1"/>
    <property type="molecule type" value="Genomic_DNA"/>
</dbReference>
<keyword evidence="3 7" id="KW-0813">Transport</keyword>
<keyword evidence="12" id="KW-1185">Reference proteome</keyword>
<feature type="transmembrane region" description="Helical" evidence="9">
    <location>
        <begin position="88"/>
        <end position="107"/>
    </location>
</feature>
<comment type="caution">
    <text evidence="11">The sequence shown here is derived from an EMBL/GenBank/DDBJ whole genome shotgun (WGS) entry which is preliminary data.</text>
</comment>
<dbReference type="Proteomes" id="UP001172681">
    <property type="component" value="Unassembled WGS sequence"/>
</dbReference>
<feature type="transmembrane region" description="Helical" evidence="9">
    <location>
        <begin position="365"/>
        <end position="388"/>
    </location>
</feature>
<comment type="subcellular location">
    <subcellularLocation>
        <location evidence="1">Membrane</location>
        <topology evidence="1">Multi-pass membrane protein</topology>
    </subcellularLocation>
</comment>
<evidence type="ECO:0000259" key="10">
    <source>
        <dbReference type="PROSITE" id="PS50850"/>
    </source>
</evidence>